<dbReference type="InterPro" id="IPR045851">
    <property type="entry name" value="AMP-bd_C_sf"/>
</dbReference>
<dbReference type="Gene3D" id="3.40.50.12780">
    <property type="entry name" value="N-terminal domain of ligase-like"/>
    <property type="match status" value="1"/>
</dbReference>
<evidence type="ECO:0000313" key="9">
    <source>
        <dbReference type="EMBL" id="KXS12227.1"/>
    </source>
</evidence>
<dbReference type="InterPro" id="IPR020845">
    <property type="entry name" value="AMP-binding_CS"/>
</dbReference>
<dbReference type="InterPro" id="IPR025110">
    <property type="entry name" value="AMP-bd_C"/>
</dbReference>
<feature type="domain" description="AMP-binding enzyme C-terminal" evidence="8">
    <location>
        <begin position="632"/>
        <end position="715"/>
    </location>
</feature>
<feature type="non-terminal residue" evidence="9">
    <location>
        <position position="1"/>
    </location>
</feature>
<organism evidence="9 10">
    <name type="scientific">Gonapodya prolifera (strain JEL478)</name>
    <name type="common">Monoblepharis prolifera</name>
    <dbReference type="NCBI Taxonomy" id="1344416"/>
    <lineage>
        <taxon>Eukaryota</taxon>
        <taxon>Fungi</taxon>
        <taxon>Fungi incertae sedis</taxon>
        <taxon>Chytridiomycota</taxon>
        <taxon>Chytridiomycota incertae sedis</taxon>
        <taxon>Monoblepharidomycetes</taxon>
        <taxon>Monoblepharidales</taxon>
        <taxon>Gonapodyaceae</taxon>
        <taxon>Gonapodya</taxon>
    </lineage>
</organism>
<keyword evidence="3" id="KW-0547">Nucleotide-binding</keyword>
<evidence type="ECO:0000259" key="8">
    <source>
        <dbReference type="Pfam" id="PF13193"/>
    </source>
</evidence>
<dbReference type="GO" id="GO:0006633">
    <property type="term" value="P:fatty acid biosynthetic process"/>
    <property type="evidence" value="ECO:0007669"/>
    <property type="project" value="TreeGrafter"/>
</dbReference>
<dbReference type="GO" id="GO:0005524">
    <property type="term" value="F:ATP binding"/>
    <property type="evidence" value="ECO:0007669"/>
    <property type="project" value="UniProtKB-KW"/>
</dbReference>
<proteinExistence type="inferred from homology"/>
<dbReference type="PANTHER" id="PTHR43605">
    <property type="entry name" value="ACYL-COENZYME A SYNTHETASE"/>
    <property type="match status" value="1"/>
</dbReference>
<evidence type="ECO:0000256" key="2">
    <source>
        <dbReference type="ARBA" id="ARBA00022598"/>
    </source>
</evidence>
<keyword evidence="4" id="KW-0067">ATP-binding</keyword>
<evidence type="ECO:0000256" key="1">
    <source>
        <dbReference type="ARBA" id="ARBA00006432"/>
    </source>
</evidence>
<protein>
    <recommendedName>
        <fullName evidence="5">medium-chain acyl-CoA ligase</fullName>
        <ecNumber evidence="5">6.2.1.2</ecNumber>
    </recommendedName>
</protein>
<dbReference type="PANTHER" id="PTHR43605:SF10">
    <property type="entry name" value="ACYL-COA SYNTHETASE MEDIUM CHAIN FAMILY MEMBER 3"/>
    <property type="match status" value="1"/>
</dbReference>
<comment type="catalytic activity">
    <reaction evidence="6">
        <text>a medium-chain fatty acid + ATP + CoA = a medium-chain fatty acyl-CoA + AMP + diphosphate</text>
        <dbReference type="Rhea" id="RHEA:48340"/>
        <dbReference type="ChEBI" id="CHEBI:30616"/>
        <dbReference type="ChEBI" id="CHEBI:33019"/>
        <dbReference type="ChEBI" id="CHEBI:57287"/>
        <dbReference type="ChEBI" id="CHEBI:59558"/>
        <dbReference type="ChEBI" id="CHEBI:90546"/>
        <dbReference type="ChEBI" id="CHEBI:456215"/>
        <dbReference type="EC" id="6.2.1.2"/>
    </reaction>
    <physiologicalReaction direction="left-to-right" evidence="6">
        <dbReference type="Rhea" id="RHEA:48341"/>
    </physiologicalReaction>
</comment>
<feature type="domain" description="AMP-dependent synthetase/ligase" evidence="7">
    <location>
        <begin position="160"/>
        <end position="573"/>
    </location>
</feature>
<dbReference type="Proteomes" id="UP000070544">
    <property type="component" value="Unassembled WGS sequence"/>
</dbReference>
<evidence type="ECO:0000259" key="7">
    <source>
        <dbReference type="Pfam" id="PF00501"/>
    </source>
</evidence>
<dbReference type="Pfam" id="PF00501">
    <property type="entry name" value="AMP-binding"/>
    <property type="match status" value="1"/>
</dbReference>
<dbReference type="InterPro" id="IPR051087">
    <property type="entry name" value="Mitochondrial_ACSM"/>
</dbReference>
<gene>
    <name evidence="9" type="ORF">M427DRAFT_59736</name>
</gene>
<dbReference type="EC" id="6.2.1.2" evidence="5"/>
<dbReference type="GO" id="GO:0031956">
    <property type="term" value="F:medium-chain fatty acid-CoA ligase activity"/>
    <property type="evidence" value="ECO:0007669"/>
    <property type="project" value="UniProtKB-EC"/>
</dbReference>
<evidence type="ECO:0000313" key="10">
    <source>
        <dbReference type="Proteomes" id="UP000070544"/>
    </source>
</evidence>
<evidence type="ECO:0000256" key="3">
    <source>
        <dbReference type="ARBA" id="ARBA00022741"/>
    </source>
</evidence>
<keyword evidence="10" id="KW-1185">Reference proteome</keyword>
<accession>A0A139A606</accession>
<reference evidence="9 10" key="1">
    <citation type="journal article" date="2015" name="Genome Biol. Evol.">
        <title>Phylogenomic analyses indicate that early fungi evolved digesting cell walls of algal ancestors of land plants.</title>
        <authorList>
            <person name="Chang Y."/>
            <person name="Wang S."/>
            <person name="Sekimoto S."/>
            <person name="Aerts A.L."/>
            <person name="Choi C."/>
            <person name="Clum A."/>
            <person name="LaButti K.M."/>
            <person name="Lindquist E.A."/>
            <person name="Yee Ngan C."/>
            <person name="Ohm R.A."/>
            <person name="Salamov A.A."/>
            <person name="Grigoriev I.V."/>
            <person name="Spatafora J.W."/>
            <person name="Berbee M.L."/>
        </authorList>
    </citation>
    <scope>NUCLEOTIDE SEQUENCE [LARGE SCALE GENOMIC DNA]</scope>
    <source>
        <strain evidence="9 10">JEL478</strain>
    </source>
</reference>
<dbReference type="InterPro" id="IPR042099">
    <property type="entry name" value="ANL_N_sf"/>
</dbReference>
<dbReference type="Gene3D" id="3.30.300.30">
    <property type="match status" value="1"/>
</dbReference>
<evidence type="ECO:0000256" key="5">
    <source>
        <dbReference type="ARBA" id="ARBA00039009"/>
    </source>
</evidence>
<dbReference type="GO" id="GO:0006637">
    <property type="term" value="P:acyl-CoA metabolic process"/>
    <property type="evidence" value="ECO:0007669"/>
    <property type="project" value="TreeGrafter"/>
</dbReference>
<dbReference type="InterPro" id="IPR000873">
    <property type="entry name" value="AMP-dep_synth/lig_dom"/>
</dbReference>
<dbReference type="STRING" id="1344416.A0A139A606"/>
<evidence type="ECO:0000256" key="4">
    <source>
        <dbReference type="ARBA" id="ARBA00022840"/>
    </source>
</evidence>
<dbReference type="GO" id="GO:0004321">
    <property type="term" value="F:fatty-acyl-CoA synthase activity"/>
    <property type="evidence" value="ECO:0007669"/>
    <property type="project" value="TreeGrafter"/>
</dbReference>
<keyword evidence="2" id="KW-0436">Ligase</keyword>
<dbReference type="EMBL" id="KQ965790">
    <property type="protein sequence ID" value="KXS12227.1"/>
    <property type="molecule type" value="Genomic_DNA"/>
</dbReference>
<comment type="similarity">
    <text evidence="1">Belongs to the ATP-dependent AMP-binding enzyme family.</text>
</comment>
<evidence type="ECO:0000256" key="6">
    <source>
        <dbReference type="ARBA" id="ARBA00048477"/>
    </source>
</evidence>
<name>A0A139A606_GONPJ</name>
<dbReference type="AlphaFoldDB" id="A0A139A606"/>
<dbReference type="SUPFAM" id="SSF56801">
    <property type="entry name" value="Acetyl-CoA synthetase-like"/>
    <property type="match status" value="1"/>
</dbReference>
<dbReference type="PROSITE" id="PS00455">
    <property type="entry name" value="AMP_BINDING"/>
    <property type="match status" value="1"/>
</dbReference>
<dbReference type="OrthoDB" id="6614653at2759"/>
<sequence>MKVHHLQKIHPVTSFHLRAGQWDARRQIQVESRHGYVLSGQIMNRMACSARTHFRPILGVARLATAKTPCNAPVPRRSLFVSRPLRDLQPPNGYRPWQHLPLLKDNTTSEYSWIIPERFNVGAACLDVHCELPQSASRTAIIQLSDGSHSQSESGVEYLKRTFSFGDLRSLSDAFCTMLLEAQWAQDTDLAVKGSASAVLLPQTYLTPVAHLSFLRLGVITVPLSPLFGPEALATRLSAARCRTLVTNSEGLERVRQAAQEGGLEELRVVFVIRGGDKDPLLDPAAEGRPAASSLKLVSPLLEVLSRPEDTFKVVDLHDELAAHAGTQFTPRETRSDDPAIVIFTSGTTGPPKGALHAHRVLLGHLPGVAFPQEGMPKPGDVFWTPADWSWIGGLLDVLLPALHWGVPVVARDRGGRFDPEEALRVVQYAGVTNGFVPPTALKMLRAHFPLSSPDGGAEPLVHMRSIGSGGEQVGREVVQWSKGVLGCGVNEFYGQTECNLVLGNGGGLPPVLPGWTGTPIPGHVVDVVRLVDDRNESNTGEEQVGQRCVVCAEEEEGQIAVRYPDPVMFLGYLDNPKATENKFATCSSGHKWLLTGDLGVKGSGNAQGYFRFVSRDDDVITYAGYRIGPSEIETALHHHPDVHLSAVVGVADPLKMRTEIIKACVVLGQGTPDSDINANKAKEIARWVGERVAAFEKPKVVEFRRNLPTTTTGKILRRTLKNSGSHQVAEMARLGRTTMSGEEIGDADVIFVWAEDGAVKGA</sequence>
<dbReference type="Pfam" id="PF13193">
    <property type="entry name" value="AMP-binding_C"/>
    <property type="match status" value="1"/>
</dbReference>